<reference evidence="2 3" key="1">
    <citation type="submission" date="2019-10" db="EMBL/GenBank/DDBJ databases">
        <title>Dictyobacter vulcani sp. nov., within the class Ktedonobacteria, isolated from soil of volcanic Mt. Zao.</title>
        <authorList>
            <person name="Zheng Y."/>
            <person name="Wang C.M."/>
            <person name="Sakai Y."/>
            <person name="Abe K."/>
            <person name="Yokota A."/>
            <person name="Yabe S."/>
        </authorList>
    </citation>
    <scope>NUCLEOTIDE SEQUENCE [LARGE SCALE GENOMIC DNA]</scope>
    <source>
        <strain evidence="2 3">W12</strain>
    </source>
</reference>
<dbReference type="Proteomes" id="UP000326912">
    <property type="component" value="Unassembled WGS sequence"/>
</dbReference>
<feature type="transmembrane region" description="Helical" evidence="1">
    <location>
        <begin position="28"/>
        <end position="49"/>
    </location>
</feature>
<name>A0A5J4KK94_9CHLR</name>
<evidence type="ECO:0000313" key="3">
    <source>
        <dbReference type="Proteomes" id="UP000326912"/>
    </source>
</evidence>
<organism evidence="2 3">
    <name type="scientific">Dictyobacter vulcani</name>
    <dbReference type="NCBI Taxonomy" id="2607529"/>
    <lineage>
        <taxon>Bacteria</taxon>
        <taxon>Bacillati</taxon>
        <taxon>Chloroflexota</taxon>
        <taxon>Ktedonobacteria</taxon>
        <taxon>Ktedonobacterales</taxon>
        <taxon>Dictyobacteraceae</taxon>
        <taxon>Dictyobacter</taxon>
    </lineage>
</organism>
<dbReference type="RefSeq" id="WP_151756181.1">
    <property type="nucleotide sequence ID" value="NZ_BKZW01000001.1"/>
</dbReference>
<sequence length="88" mass="9702">MIIFGGLLLGLVILVLLLILYKEPRLKTGWRVIGSLGVTVLGFFALFIGEALFMTHKYPTAIESHMQNYYLGIPLGIYGLAMAVVAFL</sequence>
<keyword evidence="3" id="KW-1185">Reference proteome</keyword>
<accession>A0A5J4KK94</accession>
<feature type="transmembrane region" description="Helical" evidence="1">
    <location>
        <begin position="6"/>
        <end position="21"/>
    </location>
</feature>
<dbReference type="EMBL" id="BKZW01000001">
    <property type="protein sequence ID" value="GER88255.1"/>
    <property type="molecule type" value="Genomic_DNA"/>
</dbReference>
<evidence type="ECO:0000256" key="1">
    <source>
        <dbReference type="SAM" id="Phobius"/>
    </source>
</evidence>
<gene>
    <name evidence="2" type="ORF">KDW_24170</name>
</gene>
<keyword evidence="1" id="KW-1133">Transmembrane helix</keyword>
<keyword evidence="1" id="KW-0812">Transmembrane</keyword>
<feature type="transmembrane region" description="Helical" evidence="1">
    <location>
        <begin position="69"/>
        <end position="87"/>
    </location>
</feature>
<evidence type="ECO:0000313" key="2">
    <source>
        <dbReference type="EMBL" id="GER88255.1"/>
    </source>
</evidence>
<dbReference type="AlphaFoldDB" id="A0A5J4KK94"/>
<keyword evidence="1" id="KW-0472">Membrane</keyword>
<proteinExistence type="predicted"/>
<comment type="caution">
    <text evidence="2">The sequence shown here is derived from an EMBL/GenBank/DDBJ whole genome shotgun (WGS) entry which is preliminary data.</text>
</comment>
<protein>
    <submittedName>
        <fullName evidence="2">Uncharacterized protein</fullName>
    </submittedName>
</protein>